<proteinExistence type="predicted"/>
<sequence length="44" mass="5001">MPSVLTCRRARRIRYDTIVAEPEGHAFRAIGPIRTGHPMHEGML</sequence>
<protein>
    <submittedName>
        <fullName evidence="1">Uncharacterized protein</fullName>
    </submittedName>
</protein>
<evidence type="ECO:0000313" key="1">
    <source>
        <dbReference type="EMBL" id="GAA1985206.1"/>
    </source>
</evidence>
<dbReference type="EMBL" id="BAAAOH010000001">
    <property type="protein sequence ID" value="GAA1985206.1"/>
    <property type="molecule type" value="Genomic_DNA"/>
</dbReference>
<evidence type="ECO:0000313" key="2">
    <source>
        <dbReference type="Proteomes" id="UP001500326"/>
    </source>
</evidence>
<accession>A0ABN2SE95</accession>
<comment type="caution">
    <text evidence="1">The sequence shown here is derived from an EMBL/GenBank/DDBJ whole genome shotgun (WGS) entry which is preliminary data.</text>
</comment>
<keyword evidence="2" id="KW-1185">Reference proteome</keyword>
<dbReference type="Proteomes" id="UP001500326">
    <property type="component" value="Unassembled WGS sequence"/>
</dbReference>
<reference evidence="1 2" key="1">
    <citation type="journal article" date="2019" name="Int. J. Syst. Evol. Microbiol.">
        <title>The Global Catalogue of Microorganisms (GCM) 10K type strain sequencing project: providing services to taxonomists for standard genome sequencing and annotation.</title>
        <authorList>
            <consortium name="The Broad Institute Genomics Platform"/>
            <consortium name="The Broad Institute Genome Sequencing Center for Infectious Disease"/>
            <person name="Wu L."/>
            <person name="Ma J."/>
        </authorList>
    </citation>
    <scope>NUCLEOTIDE SEQUENCE [LARGE SCALE GENOMIC DNA]</scope>
    <source>
        <strain evidence="1 2">JCM 14902</strain>
    </source>
</reference>
<gene>
    <name evidence="1" type="ORF">GCM10009777_18980</name>
</gene>
<name>A0ABN2SE95_9MICO</name>
<organism evidence="1 2">
    <name type="scientific">Microbacterium pumilum</name>
    <dbReference type="NCBI Taxonomy" id="344165"/>
    <lineage>
        <taxon>Bacteria</taxon>
        <taxon>Bacillati</taxon>
        <taxon>Actinomycetota</taxon>
        <taxon>Actinomycetes</taxon>
        <taxon>Micrococcales</taxon>
        <taxon>Microbacteriaceae</taxon>
        <taxon>Microbacterium</taxon>
    </lineage>
</organism>